<accession>A0A1M6UVB1</accession>
<organism evidence="2 3">
    <name type="scientific">Anaerocolumna jejuensis DSM 15929</name>
    <dbReference type="NCBI Taxonomy" id="1121322"/>
    <lineage>
        <taxon>Bacteria</taxon>
        <taxon>Bacillati</taxon>
        <taxon>Bacillota</taxon>
        <taxon>Clostridia</taxon>
        <taxon>Lachnospirales</taxon>
        <taxon>Lachnospiraceae</taxon>
        <taxon>Anaerocolumna</taxon>
    </lineage>
</organism>
<keyword evidence="3" id="KW-1185">Reference proteome</keyword>
<reference evidence="2 3" key="1">
    <citation type="submission" date="2016-11" db="EMBL/GenBank/DDBJ databases">
        <authorList>
            <person name="Jaros S."/>
            <person name="Januszkiewicz K."/>
            <person name="Wedrychowicz H."/>
        </authorList>
    </citation>
    <scope>NUCLEOTIDE SEQUENCE [LARGE SCALE GENOMIC DNA]</scope>
    <source>
        <strain evidence="2 3">DSM 15929</strain>
    </source>
</reference>
<evidence type="ECO:0000313" key="2">
    <source>
        <dbReference type="EMBL" id="SHK73129.1"/>
    </source>
</evidence>
<evidence type="ECO:0000313" key="3">
    <source>
        <dbReference type="Proteomes" id="UP000184386"/>
    </source>
</evidence>
<dbReference type="AlphaFoldDB" id="A0A1M6UVB1"/>
<keyword evidence="1" id="KW-0812">Transmembrane</keyword>
<dbReference type="STRING" id="1121322.SAMN02745136_03201"/>
<dbReference type="RefSeq" id="WP_073277720.1">
    <property type="nucleotide sequence ID" value="NZ_FRAC01000016.1"/>
</dbReference>
<sequence length="233" mass="25969">MKTRNRNVIGFISFILILITIALFFILTEKRVFIDWLGIGFIIAAELILMTGLLFIQRERGEQERTVLYAGMNSAIGLYTILSIIVSVLFMGLFREDAKYLLLIQIVLIAAYLITVVLIYNISIHVGKANASAVYSVNKMQELLNRIVMLRNINRNGALVQKLDKLYDAIRFSDVSATVKTDEIIAGKLTELQILIESDTEETAEAAGSLIDDVMVLIKQRAAELSIIKAGGI</sequence>
<name>A0A1M6UVB1_9FIRM</name>
<protein>
    <recommendedName>
        <fullName evidence="4">5-bromo-4-chloroindolyl phosphate hydrolysis protein</fullName>
    </recommendedName>
</protein>
<keyword evidence="1" id="KW-1133">Transmembrane helix</keyword>
<evidence type="ECO:0000256" key="1">
    <source>
        <dbReference type="SAM" id="Phobius"/>
    </source>
</evidence>
<proteinExistence type="predicted"/>
<feature type="transmembrane region" description="Helical" evidence="1">
    <location>
        <begin position="68"/>
        <end position="94"/>
    </location>
</feature>
<gene>
    <name evidence="2" type="ORF">SAMN02745136_03201</name>
</gene>
<feature type="transmembrane region" description="Helical" evidence="1">
    <location>
        <begin position="7"/>
        <end position="27"/>
    </location>
</feature>
<feature type="transmembrane region" description="Helical" evidence="1">
    <location>
        <begin position="100"/>
        <end position="120"/>
    </location>
</feature>
<dbReference type="OrthoDB" id="9827571at2"/>
<keyword evidence="1" id="KW-0472">Membrane</keyword>
<evidence type="ECO:0008006" key="4">
    <source>
        <dbReference type="Google" id="ProtNLM"/>
    </source>
</evidence>
<feature type="transmembrane region" description="Helical" evidence="1">
    <location>
        <begin position="33"/>
        <end position="56"/>
    </location>
</feature>
<dbReference type="Proteomes" id="UP000184386">
    <property type="component" value="Unassembled WGS sequence"/>
</dbReference>
<dbReference type="EMBL" id="FRAC01000016">
    <property type="protein sequence ID" value="SHK73129.1"/>
    <property type="molecule type" value="Genomic_DNA"/>
</dbReference>